<organism evidence="1 2">
    <name type="scientific">Populus alba x Populus x berolinensis</name>
    <dbReference type="NCBI Taxonomy" id="444605"/>
    <lineage>
        <taxon>Eukaryota</taxon>
        <taxon>Viridiplantae</taxon>
        <taxon>Streptophyta</taxon>
        <taxon>Embryophyta</taxon>
        <taxon>Tracheophyta</taxon>
        <taxon>Spermatophyta</taxon>
        <taxon>Magnoliopsida</taxon>
        <taxon>eudicotyledons</taxon>
        <taxon>Gunneridae</taxon>
        <taxon>Pentapetalae</taxon>
        <taxon>rosids</taxon>
        <taxon>fabids</taxon>
        <taxon>Malpighiales</taxon>
        <taxon>Salicaceae</taxon>
        <taxon>Saliceae</taxon>
        <taxon>Populus</taxon>
    </lineage>
</organism>
<dbReference type="Proteomes" id="UP001164929">
    <property type="component" value="Chromosome 9"/>
</dbReference>
<protein>
    <submittedName>
        <fullName evidence="1">Uncharacterized protein</fullName>
    </submittedName>
</protein>
<dbReference type="EMBL" id="JAQIZT010000009">
    <property type="protein sequence ID" value="KAJ6984870.1"/>
    <property type="molecule type" value="Genomic_DNA"/>
</dbReference>
<comment type="caution">
    <text evidence="1">The sequence shown here is derived from an EMBL/GenBank/DDBJ whole genome shotgun (WGS) entry which is preliminary data.</text>
</comment>
<dbReference type="AlphaFoldDB" id="A0AAD6MHG2"/>
<name>A0AAD6MHG2_9ROSI</name>
<sequence>MIVATITKLQVAKLSRERILLLKLPRLLEFEL</sequence>
<proteinExistence type="predicted"/>
<reference evidence="1" key="1">
    <citation type="journal article" date="2023" name="Mol. Ecol. Resour.">
        <title>Chromosome-level genome assembly of a triploid poplar Populus alba 'Berolinensis'.</title>
        <authorList>
            <person name="Chen S."/>
            <person name="Yu Y."/>
            <person name="Wang X."/>
            <person name="Wang S."/>
            <person name="Zhang T."/>
            <person name="Zhou Y."/>
            <person name="He R."/>
            <person name="Meng N."/>
            <person name="Wang Y."/>
            <person name="Liu W."/>
            <person name="Liu Z."/>
            <person name="Liu J."/>
            <person name="Guo Q."/>
            <person name="Huang H."/>
            <person name="Sederoff R.R."/>
            <person name="Wang G."/>
            <person name="Qu G."/>
            <person name="Chen S."/>
        </authorList>
    </citation>
    <scope>NUCLEOTIDE SEQUENCE</scope>
    <source>
        <tissue evidence="1">Leaves</tissue>
    </source>
</reference>
<accession>A0AAD6MHG2</accession>
<evidence type="ECO:0000313" key="2">
    <source>
        <dbReference type="Proteomes" id="UP001164929"/>
    </source>
</evidence>
<keyword evidence="2" id="KW-1185">Reference proteome</keyword>
<gene>
    <name evidence="1" type="ORF">NC653_022991</name>
</gene>
<evidence type="ECO:0000313" key="1">
    <source>
        <dbReference type="EMBL" id="KAJ6984870.1"/>
    </source>
</evidence>